<evidence type="ECO:0000256" key="1">
    <source>
        <dbReference type="SAM" id="Phobius"/>
    </source>
</evidence>
<keyword evidence="3" id="KW-1185">Reference proteome</keyword>
<evidence type="ECO:0000313" key="2">
    <source>
        <dbReference type="EMBL" id="KEP45142.1"/>
    </source>
</evidence>
<sequence>MYPLFIIFTRVLLAPFRVAAFSFFLFIVLDTRS</sequence>
<dbReference type="EMBL" id="AZST01002190">
    <property type="protein sequence ID" value="KEP45142.1"/>
    <property type="molecule type" value="Genomic_DNA"/>
</dbReference>
<dbReference type="Proteomes" id="UP000027456">
    <property type="component" value="Unassembled WGS sequence"/>
</dbReference>
<comment type="caution">
    <text evidence="2">The sequence shown here is derived from an EMBL/GenBank/DDBJ whole genome shotgun (WGS) entry which is preliminary data.</text>
</comment>
<gene>
    <name evidence="2" type="ORF">V565_312040</name>
</gene>
<keyword evidence="1 2" id="KW-0812">Transmembrane</keyword>
<protein>
    <submittedName>
        <fullName evidence="2">Putative transmembrane protein</fullName>
    </submittedName>
</protein>
<evidence type="ECO:0000313" key="3">
    <source>
        <dbReference type="Proteomes" id="UP000027456"/>
    </source>
</evidence>
<proteinExistence type="predicted"/>
<organism evidence="2 3">
    <name type="scientific">Rhizoctonia solani 123E</name>
    <dbReference type="NCBI Taxonomy" id="1423351"/>
    <lineage>
        <taxon>Eukaryota</taxon>
        <taxon>Fungi</taxon>
        <taxon>Dikarya</taxon>
        <taxon>Basidiomycota</taxon>
        <taxon>Agaricomycotina</taxon>
        <taxon>Agaricomycetes</taxon>
        <taxon>Cantharellales</taxon>
        <taxon>Ceratobasidiaceae</taxon>
        <taxon>Rhizoctonia</taxon>
    </lineage>
</organism>
<keyword evidence="1" id="KW-0472">Membrane</keyword>
<accession>A0A074S4W8</accession>
<name>A0A074S4W8_9AGAM</name>
<feature type="transmembrane region" description="Helical" evidence="1">
    <location>
        <begin position="6"/>
        <end position="29"/>
    </location>
</feature>
<feature type="non-terminal residue" evidence="2">
    <location>
        <position position="33"/>
    </location>
</feature>
<keyword evidence="1" id="KW-1133">Transmembrane helix</keyword>
<reference evidence="2 3" key="1">
    <citation type="submission" date="2013-12" db="EMBL/GenBank/DDBJ databases">
        <authorList>
            <person name="Cubeta M."/>
            <person name="Pakala S."/>
            <person name="Fedorova N."/>
            <person name="Thomas E."/>
            <person name="Dean R."/>
            <person name="Jabaji S."/>
            <person name="Neate S."/>
            <person name="Toda T."/>
            <person name="Tavantzis S."/>
            <person name="Vilgalys R."/>
            <person name="Bharathan N."/>
            <person name="Pakala S."/>
            <person name="Losada L.S."/>
            <person name="Zafar N."/>
            <person name="Nierman W."/>
        </authorList>
    </citation>
    <scope>NUCLEOTIDE SEQUENCE [LARGE SCALE GENOMIC DNA]</scope>
    <source>
        <strain evidence="2 3">123E</strain>
    </source>
</reference>
<dbReference type="AlphaFoldDB" id="A0A074S4W8"/>
<dbReference type="HOGENOM" id="CLU_3387201_0_0_1"/>